<dbReference type="Gene3D" id="1.10.10.10">
    <property type="entry name" value="Winged helix-like DNA-binding domain superfamily/Winged helix DNA-binding domain"/>
    <property type="match status" value="2"/>
</dbReference>
<dbReference type="Pfam" id="PF04337">
    <property type="entry name" value="DUF480"/>
    <property type="match status" value="1"/>
</dbReference>
<dbReference type="InterPro" id="IPR036390">
    <property type="entry name" value="WH_DNA-bd_sf"/>
</dbReference>
<dbReference type="InterPro" id="IPR036388">
    <property type="entry name" value="WH-like_DNA-bd_sf"/>
</dbReference>
<dbReference type="PANTHER" id="PTHR38768">
    <property type="entry name" value="UPF0502 PROTEIN YCEH"/>
    <property type="match status" value="1"/>
</dbReference>
<keyword evidence="4" id="KW-1185">Reference proteome</keyword>
<dbReference type="InterPro" id="IPR007432">
    <property type="entry name" value="DUF480"/>
</dbReference>
<reference evidence="4" key="1">
    <citation type="submission" date="2020-06" db="EMBL/GenBank/DDBJ databases">
        <title>Draft genomic sequecing of Geomonas sp. Red745.</title>
        <authorList>
            <person name="Itoh H."/>
            <person name="Xu Z.X."/>
            <person name="Ushijima N."/>
            <person name="Masuda Y."/>
            <person name="Shiratori Y."/>
            <person name="Senoo K."/>
        </authorList>
    </citation>
    <scope>NUCLEOTIDE SEQUENCE [LARGE SCALE GENOMIC DNA]</scope>
    <source>
        <strain evidence="4">Red745</strain>
    </source>
</reference>
<sequence length="217" mass="24124">MDVVLNPTEVRVLGSLIEKELTTPEYYPLSLNALVNACNQKSNRDPVTGLSEAEVVQALDALRFKQYALLSGAGGRVSKYRHALVEKFRLSPAELAIICELLVRGPQTVGELRTRCERMHPFADLAEVEATLEELTNRTPAFVTRLPRQPGRKESRFCQLFAGEPDLAALEAAAEAGARGKSADAGQLEKLEEEVATLRQEVEELRQLLTEFRKTFE</sequence>
<accession>A0A6V8N7V1</accession>
<evidence type="ECO:0000313" key="3">
    <source>
        <dbReference type="EMBL" id="GFO67623.1"/>
    </source>
</evidence>
<dbReference type="PANTHER" id="PTHR38768:SF1">
    <property type="entry name" value="UPF0502 PROTEIN YCEH"/>
    <property type="match status" value="1"/>
</dbReference>
<dbReference type="RefSeq" id="WP_183360156.1">
    <property type="nucleotide sequence ID" value="NZ_BLXZ01000002.1"/>
</dbReference>
<comment type="similarity">
    <text evidence="1">Belongs to the UPF0502 family.</text>
</comment>
<evidence type="ECO:0000256" key="1">
    <source>
        <dbReference type="HAMAP-Rule" id="MF_01584"/>
    </source>
</evidence>
<organism evidence="3 4">
    <name type="scientific">Geomonas limicola</name>
    <dbReference type="NCBI Taxonomy" id="2740186"/>
    <lineage>
        <taxon>Bacteria</taxon>
        <taxon>Pseudomonadati</taxon>
        <taxon>Thermodesulfobacteriota</taxon>
        <taxon>Desulfuromonadia</taxon>
        <taxon>Geobacterales</taxon>
        <taxon>Geobacteraceae</taxon>
        <taxon>Geomonas</taxon>
    </lineage>
</organism>
<dbReference type="Proteomes" id="UP000587586">
    <property type="component" value="Unassembled WGS sequence"/>
</dbReference>
<comment type="caution">
    <text evidence="3">The sequence shown here is derived from an EMBL/GenBank/DDBJ whole genome shotgun (WGS) entry which is preliminary data.</text>
</comment>
<dbReference type="EMBL" id="BLXZ01000002">
    <property type="protein sequence ID" value="GFO67623.1"/>
    <property type="molecule type" value="Genomic_DNA"/>
</dbReference>
<evidence type="ECO:0000313" key="4">
    <source>
        <dbReference type="Proteomes" id="UP000587586"/>
    </source>
</evidence>
<evidence type="ECO:0000256" key="2">
    <source>
        <dbReference type="SAM" id="Coils"/>
    </source>
</evidence>
<dbReference type="AlphaFoldDB" id="A0A6V8N7V1"/>
<name>A0A6V8N7V1_9BACT</name>
<keyword evidence="2" id="KW-0175">Coiled coil</keyword>
<proteinExistence type="inferred from homology"/>
<protein>
    <submittedName>
        <fullName evidence="3">UPF0502 protein</fullName>
    </submittedName>
</protein>
<dbReference type="HAMAP" id="MF_01584">
    <property type="entry name" value="UPF0502"/>
    <property type="match status" value="1"/>
</dbReference>
<feature type="coiled-coil region" evidence="2">
    <location>
        <begin position="181"/>
        <end position="215"/>
    </location>
</feature>
<dbReference type="SUPFAM" id="SSF46785">
    <property type="entry name" value="Winged helix' DNA-binding domain"/>
    <property type="match status" value="2"/>
</dbReference>
<gene>
    <name evidence="3" type="ORF">GMLC_12020</name>
</gene>